<dbReference type="EMBL" id="QRVL01000012">
    <property type="protein sequence ID" value="RGS38405.1"/>
    <property type="molecule type" value="Genomic_DNA"/>
</dbReference>
<evidence type="ECO:0000313" key="3">
    <source>
        <dbReference type="Proteomes" id="UP000266172"/>
    </source>
</evidence>
<gene>
    <name evidence="2" type="ORF">DWX93_12840</name>
</gene>
<proteinExistence type="predicted"/>
<dbReference type="InterPro" id="IPR002560">
    <property type="entry name" value="Transposase_DDE"/>
</dbReference>
<reference evidence="2 3" key="1">
    <citation type="submission" date="2018-08" db="EMBL/GenBank/DDBJ databases">
        <title>A genome reference for cultivated species of the human gut microbiota.</title>
        <authorList>
            <person name="Zou Y."/>
            <person name="Xue W."/>
            <person name="Luo G."/>
        </authorList>
    </citation>
    <scope>NUCLEOTIDE SEQUENCE [LARGE SCALE GENOMIC DNA]</scope>
    <source>
        <strain evidence="2 3">AF22-12AC</strain>
    </source>
</reference>
<dbReference type="RefSeq" id="WP_118097897.1">
    <property type="nucleotide sequence ID" value="NZ_QRVL01000012.1"/>
</dbReference>
<dbReference type="InterPro" id="IPR047951">
    <property type="entry name" value="Transpos_ISL3"/>
</dbReference>
<evidence type="ECO:0000313" key="2">
    <source>
        <dbReference type="EMBL" id="RGS38405.1"/>
    </source>
</evidence>
<dbReference type="Pfam" id="PF01610">
    <property type="entry name" value="DDE_Tnp_ISL3"/>
    <property type="match status" value="1"/>
</dbReference>
<dbReference type="PANTHER" id="PTHR33498:SF1">
    <property type="entry name" value="TRANSPOSASE FOR INSERTION SEQUENCE ELEMENT IS1557"/>
    <property type="match status" value="1"/>
</dbReference>
<sequence>MDRLPLTDIISIDEVCLDLDPHCRYALVIQDFYTGNPIDLLSTRRTNDTEPYFMAIPLEERARVRYLISDMYNPYINWVNRYFPNAVSVVDSFHVIQWITHKIDNHIRALIKHFKARDREAYITNGGIIDEHTYIPVSREVYLLQKYRWLILANNSSITYHTDLRMDSHLHCMMNTYDYEDCLFMIDPDLKELRDLKELYVQFNTRNAGKPMDARIEPDELIGKYLHCNQVMFRDFANLLIRNHDYIINSFVMVEKHGPGKIYSSRLSNGPIESLNRKAKDLKRLGRGYRNFEHFRTRFLYATRDNPVINAVTDYNPVSYFDMEN</sequence>
<feature type="domain" description="Transposase IS204/IS1001/IS1096/IS1165 DDE" evidence="1">
    <location>
        <begin position="10"/>
        <end position="298"/>
    </location>
</feature>
<name>A0A395V725_9FIRM</name>
<dbReference type="PANTHER" id="PTHR33498">
    <property type="entry name" value="TRANSPOSASE FOR INSERTION SEQUENCE ELEMENT IS1557"/>
    <property type="match status" value="1"/>
</dbReference>
<dbReference type="Proteomes" id="UP000266172">
    <property type="component" value="Unassembled WGS sequence"/>
</dbReference>
<dbReference type="AlphaFoldDB" id="A0A395V725"/>
<organism evidence="2 3">
    <name type="scientific">Roseburia hominis</name>
    <dbReference type="NCBI Taxonomy" id="301301"/>
    <lineage>
        <taxon>Bacteria</taxon>
        <taxon>Bacillati</taxon>
        <taxon>Bacillota</taxon>
        <taxon>Clostridia</taxon>
        <taxon>Lachnospirales</taxon>
        <taxon>Lachnospiraceae</taxon>
        <taxon>Roseburia</taxon>
    </lineage>
</organism>
<evidence type="ECO:0000259" key="1">
    <source>
        <dbReference type="Pfam" id="PF01610"/>
    </source>
</evidence>
<protein>
    <recommendedName>
        <fullName evidence="1">Transposase IS204/IS1001/IS1096/IS1165 DDE domain-containing protein</fullName>
    </recommendedName>
</protein>
<comment type="caution">
    <text evidence="2">The sequence shown here is derived from an EMBL/GenBank/DDBJ whole genome shotgun (WGS) entry which is preliminary data.</text>
</comment>
<accession>A0A395V725</accession>